<dbReference type="Proteomes" id="UP000886520">
    <property type="component" value="Chromosome 12"/>
</dbReference>
<comment type="caution">
    <text evidence="1">The sequence shown here is derived from an EMBL/GenBank/DDBJ whole genome shotgun (WGS) entry which is preliminary data.</text>
</comment>
<gene>
    <name evidence="1" type="ORF">GOP47_0013027</name>
</gene>
<dbReference type="AlphaFoldDB" id="A0A9D4URZ6"/>
<reference evidence="1" key="1">
    <citation type="submission" date="2021-01" db="EMBL/GenBank/DDBJ databases">
        <title>Adiantum capillus-veneris genome.</title>
        <authorList>
            <person name="Fang Y."/>
            <person name="Liao Q."/>
        </authorList>
    </citation>
    <scope>NUCLEOTIDE SEQUENCE</scope>
    <source>
        <strain evidence="1">H3</strain>
        <tissue evidence="1">Leaf</tissue>
    </source>
</reference>
<keyword evidence="2" id="KW-1185">Reference proteome</keyword>
<protein>
    <submittedName>
        <fullName evidence="1">Uncharacterized protein</fullName>
    </submittedName>
</protein>
<evidence type="ECO:0000313" key="2">
    <source>
        <dbReference type="Proteomes" id="UP000886520"/>
    </source>
</evidence>
<dbReference type="EMBL" id="JABFUD020000012">
    <property type="protein sequence ID" value="KAI5072921.1"/>
    <property type="molecule type" value="Genomic_DNA"/>
</dbReference>
<proteinExistence type="predicted"/>
<organism evidence="1 2">
    <name type="scientific">Adiantum capillus-veneris</name>
    <name type="common">Maidenhair fern</name>
    <dbReference type="NCBI Taxonomy" id="13818"/>
    <lineage>
        <taxon>Eukaryota</taxon>
        <taxon>Viridiplantae</taxon>
        <taxon>Streptophyta</taxon>
        <taxon>Embryophyta</taxon>
        <taxon>Tracheophyta</taxon>
        <taxon>Polypodiopsida</taxon>
        <taxon>Polypodiidae</taxon>
        <taxon>Polypodiales</taxon>
        <taxon>Pteridineae</taxon>
        <taxon>Pteridaceae</taxon>
        <taxon>Vittarioideae</taxon>
        <taxon>Adiantum</taxon>
    </lineage>
</organism>
<sequence>MQLMCISHSVSNIHKFCTTSSLRSWSRFIWEEDIEYVNYNLFTVYEPTFSMPNFKVSRRQFFSVFSTHRSFDSSGQGWQNGTEKHQSCMVIFFVSQVSSWYVLRTLVG</sequence>
<evidence type="ECO:0000313" key="1">
    <source>
        <dbReference type="EMBL" id="KAI5072921.1"/>
    </source>
</evidence>
<accession>A0A9D4URZ6</accession>
<name>A0A9D4URZ6_ADICA</name>